<dbReference type="NCBIfam" id="TIGR00449">
    <property type="entry name" value="tgt_general"/>
    <property type="match status" value="1"/>
</dbReference>
<dbReference type="InterPro" id="IPR036511">
    <property type="entry name" value="TGT-like_sf"/>
</dbReference>
<feature type="domain" description="tRNA-guanine(15) transglycosylase-like" evidence="5">
    <location>
        <begin position="23"/>
        <end position="375"/>
    </location>
</feature>
<evidence type="ECO:0000313" key="6">
    <source>
        <dbReference type="EMBL" id="MEW9304303.1"/>
    </source>
</evidence>
<dbReference type="InterPro" id="IPR050076">
    <property type="entry name" value="ArchSynthase1/Queuine_TRR"/>
</dbReference>
<keyword evidence="1 4" id="KW-0328">Glycosyltransferase</keyword>
<dbReference type="Proteomes" id="UP001555786">
    <property type="component" value="Unassembled WGS sequence"/>
</dbReference>
<comment type="catalytic activity">
    <reaction evidence="4">
        <text>7-aminomethyl-7-carbaguanine + guanosine(34) in tRNA = 7-aminomethyl-7-carbaguanosine(34) in tRNA + guanine</text>
        <dbReference type="Rhea" id="RHEA:24104"/>
        <dbReference type="Rhea" id="RHEA-COMP:10341"/>
        <dbReference type="Rhea" id="RHEA-COMP:10342"/>
        <dbReference type="ChEBI" id="CHEBI:16235"/>
        <dbReference type="ChEBI" id="CHEBI:58703"/>
        <dbReference type="ChEBI" id="CHEBI:74269"/>
        <dbReference type="ChEBI" id="CHEBI:82833"/>
        <dbReference type="EC" id="2.4.2.29"/>
    </reaction>
</comment>
<dbReference type="NCBIfam" id="TIGR00430">
    <property type="entry name" value="Q_tRNA_tgt"/>
    <property type="match status" value="1"/>
</dbReference>
<keyword evidence="7" id="KW-1185">Reference proteome</keyword>
<organism evidence="6 7">
    <name type="scientific">Labrys neptuniae</name>
    <dbReference type="NCBI Taxonomy" id="376174"/>
    <lineage>
        <taxon>Bacteria</taxon>
        <taxon>Pseudomonadati</taxon>
        <taxon>Pseudomonadota</taxon>
        <taxon>Alphaproteobacteria</taxon>
        <taxon>Hyphomicrobiales</taxon>
        <taxon>Xanthobacteraceae</taxon>
        <taxon>Labrys</taxon>
    </lineage>
</organism>
<comment type="subunit">
    <text evidence="4">Homodimer. Within each dimer, one monomer is responsible for RNA recognition and catalysis, while the other monomer binds to the replacement base PreQ1.</text>
</comment>
<keyword evidence="4" id="KW-0671">Queuosine biosynthesis</keyword>
<feature type="active site" description="Nucleophile" evidence="4">
    <location>
        <position position="274"/>
    </location>
</feature>
<gene>
    <name evidence="4 6" type="primary">tgt</name>
    <name evidence="6" type="ORF">ABXS05_02045</name>
</gene>
<keyword evidence="2 4" id="KW-0808">Transferase</keyword>
<dbReference type="HAMAP" id="MF_00168">
    <property type="entry name" value="Q_tRNA_Tgt"/>
    <property type="match status" value="1"/>
</dbReference>
<dbReference type="Pfam" id="PF01702">
    <property type="entry name" value="TGT"/>
    <property type="match status" value="1"/>
</dbReference>
<sequence>MLKTSTSTVGEVSFAIHATEGTARTGALHLGRGSVRTPAFMPVGTAGTVKAMYIDQVKDLGADIILGNTYHLMLRPGAERVAALGGLHEFSRWQGPILTDSGGFQVMSLAGLRKLDKNGVTFRSHIDGSSHRLTPERSVEIQTLLDSDIIMQLDECVRLPSTRKDIERAMRLSLDWAERSKRAFGTQPGKAIFGIVQGGDIPDLRITSAQALAGMDFPGYAVGGLAVGEPQAVMLEMIETVEPHLPREKPRYLMGVGTPDDLIESVSRGIDMFDCVMPTRAGRHGLAYSRFGKVNLKNARHAEDPRPLDEASSCPAARDYSRAYLHHLTKANEILGMMLLTWINLAYYQELMAGMRAAIAAGRFADFKAETKENWARGDIARL</sequence>
<dbReference type="EMBL" id="JBFNQD010000001">
    <property type="protein sequence ID" value="MEW9304303.1"/>
    <property type="molecule type" value="Genomic_DNA"/>
</dbReference>
<dbReference type="InterPro" id="IPR002616">
    <property type="entry name" value="tRNA_ribo_trans-like"/>
</dbReference>
<evidence type="ECO:0000313" key="7">
    <source>
        <dbReference type="Proteomes" id="UP001555786"/>
    </source>
</evidence>
<dbReference type="RefSeq" id="WP_367622733.1">
    <property type="nucleotide sequence ID" value="NZ_JBFNQD010000001.1"/>
</dbReference>
<feature type="region of interest" description="RNA binding" evidence="4">
    <location>
        <begin position="255"/>
        <end position="261"/>
    </location>
</feature>
<evidence type="ECO:0000256" key="3">
    <source>
        <dbReference type="ARBA" id="ARBA00022694"/>
    </source>
</evidence>
<evidence type="ECO:0000259" key="5">
    <source>
        <dbReference type="Pfam" id="PF01702"/>
    </source>
</evidence>
<evidence type="ECO:0000256" key="1">
    <source>
        <dbReference type="ARBA" id="ARBA00022676"/>
    </source>
</evidence>
<dbReference type="PANTHER" id="PTHR46499:SF1">
    <property type="entry name" value="QUEUINE TRNA-RIBOSYLTRANSFERASE"/>
    <property type="match status" value="1"/>
</dbReference>
<dbReference type="SUPFAM" id="SSF51713">
    <property type="entry name" value="tRNA-guanine transglycosylase"/>
    <property type="match status" value="1"/>
</dbReference>
<dbReference type="EC" id="2.4.2.29" evidence="4"/>
<keyword evidence="3 4" id="KW-0819">tRNA processing</keyword>
<proteinExistence type="inferred from homology"/>
<name>A0ABV3PFL0_9HYPH</name>
<evidence type="ECO:0000256" key="2">
    <source>
        <dbReference type="ARBA" id="ARBA00022679"/>
    </source>
</evidence>
<feature type="binding site" evidence="4">
    <location>
        <position position="197"/>
    </location>
    <ligand>
        <name>substrate</name>
    </ligand>
</feature>
<dbReference type="PANTHER" id="PTHR46499">
    <property type="entry name" value="QUEUINE TRNA-RIBOSYLTRANSFERASE"/>
    <property type="match status" value="1"/>
</dbReference>
<dbReference type="Gene3D" id="3.20.20.105">
    <property type="entry name" value="Queuine tRNA-ribosyltransferase-like"/>
    <property type="match status" value="1"/>
</dbReference>
<comment type="caution">
    <text evidence="4">Lacks conserved residue(s) required for the propagation of feature annotation.</text>
</comment>
<accession>A0ABV3PFL0</accession>
<dbReference type="GO" id="GO:0016757">
    <property type="term" value="F:glycosyltransferase activity"/>
    <property type="evidence" value="ECO:0007669"/>
    <property type="project" value="UniProtKB-KW"/>
</dbReference>
<feature type="region of interest" description="RNA binding; important for wobble base 34 recognition" evidence="4">
    <location>
        <begin position="279"/>
        <end position="283"/>
    </location>
</feature>
<feature type="binding site" evidence="4">
    <location>
        <begin position="100"/>
        <end position="104"/>
    </location>
    <ligand>
        <name>substrate</name>
    </ligand>
</feature>
<comment type="pathway">
    <text evidence="4">tRNA modification; tRNA-queuosine biosynthesis.</text>
</comment>
<reference evidence="6 7" key="1">
    <citation type="submission" date="2024-07" db="EMBL/GenBank/DDBJ databases">
        <title>Description of Labrys sedimenti sp. nov., isolated from a diclofenac-degrading enrichment culture.</title>
        <authorList>
            <person name="Tancsics A."/>
            <person name="Csepanyi A."/>
        </authorList>
    </citation>
    <scope>NUCLEOTIDE SEQUENCE [LARGE SCALE GENOMIC DNA]</scope>
    <source>
        <strain evidence="6 7">LMG 23578</strain>
    </source>
</reference>
<feature type="binding site" evidence="4">
    <location>
        <position position="154"/>
    </location>
    <ligand>
        <name>substrate</name>
    </ligand>
</feature>
<comment type="caution">
    <text evidence="6">The sequence shown here is derived from an EMBL/GenBank/DDBJ whole genome shotgun (WGS) entry which is preliminary data.</text>
</comment>
<evidence type="ECO:0000256" key="4">
    <source>
        <dbReference type="HAMAP-Rule" id="MF_00168"/>
    </source>
</evidence>
<feature type="active site" description="Proton acceptor" evidence="4">
    <location>
        <position position="100"/>
    </location>
</feature>
<protein>
    <recommendedName>
        <fullName evidence="4">Queuine tRNA-ribosyltransferase</fullName>
        <ecNumber evidence="4">2.4.2.29</ecNumber>
    </recommendedName>
    <alternativeName>
        <fullName evidence="4">Guanine insertion enzyme</fullName>
    </alternativeName>
    <alternativeName>
        <fullName evidence="4">tRNA-guanine transglycosylase</fullName>
    </alternativeName>
</protein>
<comment type="function">
    <text evidence="4">Catalyzes the base-exchange of a guanine (G) residue with the queuine precursor 7-aminomethyl-7-deazaguanine (PreQ1) at position 34 (anticodon wobble position) in tRNAs with GU(N) anticodons (tRNA-Asp, -Asn, -His and -Tyr). Catalysis occurs through a double-displacement mechanism. The nucleophile active site attacks the C1' of nucleotide 34 to detach the guanine base from the RNA, forming a covalent enzyme-RNA intermediate. The proton acceptor active site deprotonates the incoming PreQ1, allowing a nucleophilic attack on the C1' of the ribose to form the product. After dissociation, two additional enzymatic reactions on the tRNA convert PreQ1 to queuine (Q), resulting in the hypermodified nucleoside queuosine (7-(((4,5-cis-dihydroxy-2-cyclopenten-1-yl)amino)methyl)-7-deazaguanosine).</text>
</comment>
<dbReference type="InterPro" id="IPR004803">
    <property type="entry name" value="TGT"/>
</dbReference>
<comment type="similarity">
    <text evidence="4">Belongs to the queuine tRNA-ribosyltransferase family.</text>
</comment>
<feature type="binding site" evidence="4">
    <location>
        <position position="224"/>
    </location>
    <ligand>
        <name>substrate</name>
    </ligand>
</feature>